<accession>A0A097GZW6</accession>
<proteinExistence type="predicted"/>
<evidence type="ECO:0000259" key="1">
    <source>
        <dbReference type="Pfam" id="PF00542"/>
    </source>
</evidence>
<sequence>MENTLPTVVRQLRELRIPEPPLLLEAKWRVSVVAAGDLRSCASAVRDVALIKFGLAIAKEVRSLLPLALKEAKEFVRNAPKPVKCGLGRPEAAALKA</sequence>
<protein>
    <submittedName>
        <fullName evidence="2">Vegetative protein 341</fullName>
    </submittedName>
</protein>
<dbReference type="EMBL" id="KJ939344">
    <property type="protein sequence ID" value="AIT41441.1"/>
    <property type="molecule type" value="Genomic_DNA"/>
</dbReference>
<name>A0A097GZW6_9HYPH</name>
<dbReference type="Gene3D" id="3.30.1390.10">
    <property type="match status" value="1"/>
</dbReference>
<dbReference type="AlphaFoldDB" id="A0A097GZW6"/>
<evidence type="ECO:0000313" key="2">
    <source>
        <dbReference type="EMBL" id="AIT41441.1"/>
    </source>
</evidence>
<dbReference type="GO" id="GO:0006412">
    <property type="term" value="P:translation"/>
    <property type="evidence" value="ECO:0007669"/>
    <property type="project" value="InterPro"/>
</dbReference>
<dbReference type="SUPFAM" id="SSF54736">
    <property type="entry name" value="ClpS-like"/>
    <property type="match status" value="1"/>
</dbReference>
<dbReference type="Pfam" id="PF00542">
    <property type="entry name" value="Ribosomal_L12"/>
    <property type="match status" value="1"/>
</dbReference>
<gene>
    <name evidence="2" type="primary">rplL</name>
    <name evidence="2" type="ORF">HCTETAUR2_019</name>
</gene>
<reference evidence="2" key="1">
    <citation type="journal article" date="2014" name="Cell">
        <title>Sympatric speciation in a bacterial endosymbiont results in two genomes with the functionality of one.</title>
        <authorList>
            <person name="Van Leuven J.T."/>
            <person name="Meister R.C."/>
            <person name="Simon C."/>
            <person name="McCutcheon J.P."/>
        </authorList>
    </citation>
    <scope>NUCLEOTIDE SEQUENCE</scope>
    <source>
        <strain evidence="2">TETAUR2</strain>
    </source>
</reference>
<feature type="domain" description="Large ribosomal subunit protein bL12 C-terminal" evidence="1">
    <location>
        <begin position="55"/>
        <end position="97"/>
    </location>
</feature>
<dbReference type="InterPro" id="IPR014719">
    <property type="entry name" value="Ribosomal_bL12_C/ClpS-like"/>
</dbReference>
<organism evidence="2">
    <name type="scientific">Candidatus Hodgkinia cicadicola</name>
    <dbReference type="NCBI Taxonomy" id="573658"/>
    <lineage>
        <taxon>Bacteria</taxon>
        <taxon>Pseudomonadati</taxon>
        <taxon>Pseudomonadota</taxon>
        <taxon>Alphaproteobacteria</taxon>
        <taxon>Hyphomicrobiales</taxon>
        <taxon>Candidatus Hodgkinia</taxon>
    </lineage>
</organism>
<dbReference type="InterPro" id="IPR013823">
    <property type="entry name" value="Ribosomal_bL12_C"/>
</dbReference>
<dbReference type="GO" id="GO:0003735">
    <property type="term" value="F:structural constituent of ribosome"/>
    <property type="evidence" value="ECO:0007669"/>
    <property type="project" value="InterPro"/>
</dbReference>